<sequence>MTLVILLCTHDQKVNAVSFRISPNRLQFFEYEKVTFYCEGVVYCQVVHEVKGKIKSCNRTNKRTPTGSSCTISNVYLEDSGEYWYETEGGTRSNIINITVTAGSVILESPAIPVIEEGNVTLCCRNKVASSNFMAEFYKYGRHIHSSSTGNMTIHRVSKSDEGLYKCSISGGGESPESWLSVRVRCWCWQDCITLANVAGTELNLDYPLESFQIALASVKLKLKQV</sequence>
<organism evidence="4 5">
    <name type="scientific">Oreochromis aureus</name>
    <name type="common">Israeli tilapia</name>
    <name type="synonym">Chromis aureus</name>
    <dbReference type="NCBI Taxonomy" id="47969"/>
    <lineage>
        <taxon>Eukaryota</taxon>
        <taxon>Metazoa</taxon>
        <taxon>Chordata</taxon>
        <taxon>Craniata</taxon>
        <taxon>Vertebrata</taxon>
        <taxon>Euteleostomi</taxon>
        <taxon>Actinopterygii</taxon>
        <taxon>Neopterygii</taxon>
        <taxon>Teleostei</taxon>
        <taxon>Neoteleostei</taxon>
        <taxon>Acanthomorphata</taxon>
        <taxon>Ovalentaria</taxon>
        <taxon>Cichlomorphae</taxon>
        <taxon>Cichliformes</taxon>
        <taxon>Cichlidae</taxon>
        <taxon>African cichlids</taxon>
        <taxon>Pseudocrenilabrinae</taxon>
        <taxon>Oreochromini</taxon>
        <taxon>Oreochromis</taxon>
    </lineage>
</organism>
<accession>A0AAZ1XUW3</accession>
<dbReference type="SUPFAM" id="SSF48726">
    <property type="entry name" value="Immunoglobulin"/>
    <property type="match status" value="1"/>
</dbReference>
<reference evidence="4" key="3">
    <citation type="submission" date="2025-09" db="UniProtKB">
        <authorList>
            <consortium name="Ensembl"/>
        </authorList>
    </citation>
    <scope>IDENTIFICATION</scope>
</reference>
<evidence type="ECO:0000256" key="2">
    <source>
        <dbReference type="ARBA" id="ARBA00023157"/>
    </source>
</evidence>
<keyword evidence="2" id="KW-1015">Disulfide bond</keyword>
<dbReference type="GO" id="GO:0009897">
    <property type="term" value="C:external side of plasma membrane"/>
    <property type="evidence" value="ECO:0007669"/>
    <property type="project" value="TreeGrafter"/>
</dbReference>
<dbReference type="GO" id="GO:0006955">
    <property type="term" value="P:immune response"/>
    <property type="evidence" value="ECO:0007669"/>
    <property type="project" value="TreeGrafter"/>
</dbReference>
<dbReference type="InterPro" id="IPR036179">
    <property type="entry name" value="Ig-like_dom_sf"/>
</dbReference>
<dbReference type="GO" id="GO:0007166">
    <property type="term" value="P:cell surface receptor signaling pathway"/>
    <property type="evidence" value="ECO:0007669"/>
    <property type="project" value="TreeGrafter"/>
</dbReference>
<dbReference type="Gene3D" id="2.60.40.10">
    <property type="entry name" value="Immunoglobulins"/>
    <property type="match status" value="2"/>
</dbReference>
<reference evidence="5" key="1">
    <citation type="submission" date="2020-03" db="EMBL/GenBank/DDBJ databases">
        <title>Evolution of repeat sequences and sex chromosomes of tilapia species revealed by chromosome-level genomes.</title>
        <authorList>
            <person name="Xu L."/>
            <person name="Tao W."/>
            <person name="Wang D."/>
            <person name="Zhou Q."/>
        </authorList>
    </citation>
    <scope>NUCLEOTIDE SEQUENCE [LARGE SCALE GENOMIC DNA]</scope>
    <source>
        <strain evidence="5">Israel</strain>
    </source>
</reference>
<dbReference type="PANTHER" id="PTHR11481:SF64">
    <property type="entry name" value="FC RECEPTOR-LIKE PROTEIN 4"/>
    <property type="match status" value="1"/>
</dbReference>
<feature type="domain" description="Ig-like" evidence="3">
    <location>
        <begin position="69"/>
        <end position="181"/>
    </location>
</feature>
<dbReference type="PROSITE" id="PS50835">
    <property type="entry name" value="IG_LIKE"/>
    <property type="match status" value="1"/>
</dbReference>
<keyword evidence="5" id="KW-1185">Reference proteome</keyword>
<keyword evidence="1" id="KW-0732">Signal</keyword>
<dbReference type="GO" id="GO:0004888">
    <property type="term" value="F:transmembrane signaling receptor activity"/>
    <property type="evidence" value="ECO:0007669"/>
    <property type="project" value="TreeGrafter"/>
</dbReference>
<gene>
    <name evidence="4" type="primary">LOC120435556</name>
</gene>
<reference evidence="4" key="2">
    <citation type="submission" date="2025-08" db="UniProtKB">
        <authorList>
            <consortium name="Ensembl"/>
        </authorList>
    </citation>
    <scope>IDENTIFICATION</scope>
</reference>
<dbReference type="AlphaFoldDB" id="A0AAZ1XUW3"/>
<dbReference type="Proteomes" id="UP000472276">
    <property type="component" value="Unassembled WGS sequence"/>
</dbReference>
<dbReference type="Ensembl" id="ENSOABT00000083994.1">
    <property type="protein sequence ID" value="ENSOABP00000072151.1"/>
    <property type="gene ID" value="ENSOABG00000027340.1"/>
</dbReference>
<dbReference type="InterPro" id="IPR013783">
    <property type="entry name" value="Ig-like_fold"/>
</dbReference>
<dbReference type="SMART" id="SM00409">
    <property type="entry name" value="IG"/>
    <property type="match status" value="2"/>
</dbReference>
<proteinExistence type="predicted"/>
<name>A0AAZ1XUW3_OREAU</name>
<evidence type="ECO:0000259" key="3">
    <source>
        <dbReference type="PROSITE" id="PS50835"/>
    </source>
</evidence>
<dbReference type="InterPro" id="IPR003599">
    <property type="entry name" value="Ig_sub"/>
</dbReference>
<evidence type="ECO:0000313" key="4">
    <source>
        <dbReference type="Ensembl" id="ENSOABP00000072151.1"/>
    </source>
</evidence>
<evidence type="ECO:0000313" key="5">
    <source>
        <dbReference type="Proteomes" id="UP000472276"/>
    </source>
</evidence>
<dbReference type="InterPro" id="IPR050488">
    <property type="entry name" value="Ig_Fc_receptor"/>
</dbReference>
<dbReference type="PANTHER" id="PTHR11481">
    <property type="entry name" value="IMMUNOGLOBULIN FC RECEPTOR"/>
    <property type="match status" value="1"/>
</dbReference>
<dbReference type="InterPro" id="IPR007110">
    <property type="entry name" value="Ig-like_dom"/>
</dbReference>
<evidence type="ECO:0000256" key="1">
    <source>
        <dbReference type="ARBA" id="ARBA00022729"/>
    </source>
</evidence>
<protein>
    <recommendedName>
        <fullName evidence="3">Ig-like domain-containing protein</fullName>
    </recommendedName>
</protein>